<evidence type="ECO:0000256" key="7">
    <source>
        <dbReference type="ARBA" id="ARBA00022840"/>
    </source>
</evidence>
<dbReference type="InterPro" id="IPR005762">
    <property type="entry name" value="MurD"/>
</dbReference>
<dbReference type="InterPro" id="IPR013221">
    <property type="entry name" value="Mur_ligase_cen"/>
</dbReference>
<keyword evidence="8 9" id="KW-0131">Cell cycle</keyword>
<accession>A0ABW0HFA1</accession>
<comment type="function">
    <text evidence="9 10">Cell wall formation. Catalyzes the addition of glutamate to the nucleotide precursor UDP-N-acetylmuramoyl-L-alanine (UMA).</text>
</comment>
<evidence type="ECO:0000256" key="1">
    <source>
        <dbReference type="ARBA" id="ARBA00004496"/>
    </source>
</evidence>
<keyword evidence="9 10" id="KW-0133">Cell shape</keyword>
<evidence type="ECO:0000259" key="12">
    <source>
        <dbReference type="Pfam" id="PF02875"/>
    </source>
</evidence>
<evidence type="ECO:0000256" key="10">
    <source>
        <dbReference type="RuleBase" id="RU003664"/>
    </source>
</evidence>
<dbReference type="SUPFAM" id="SSF51984">
    <property type="entry name" value="MurCD N-terminal domain"/>
    <property type="match status" value="1"/>
</dbReference>
<keyword evidence="4 9" id="KW-0436">Ligase</keyword>
<dbReference type="RefSeq" id="WP_377011163.1">
    <property type="nucleotide sequence ID" value="NZ_JBHSLV010000046.1"/>
</dbReference>
<evidence type="ECO:0000256" key="6">
    <source>
        <dbReference type="ARBA" id="ARBA00022741"/>
    </source>
</evidence>
<keyword evidence="6 9" id="KW-0547">Nucleotide-binding</keyword>
<keyword evidence="9 10" id="KW-0961">Cell wall biogenesis/degradation</keyword>
<keyword evidence="7 9" id="KW-0067">ATP-binding</keyword>
<protein>
    <recommendedName>
        <fullName evidence="9 10">UDP-N-acetylmuramoylalanine--D-glutamate ligase</fullName>
        <ecNumber evidence="9 10">6.3.2.9</ecNumber>
    </recommendedName>
    <alternativeName>
        <fullName evidence="9">D-glutamic acid-adding enzyme</fullName>
    </alternativeName>
    <alternativeName>
        <fullName evidence="9">UDP-N-acetylmuramoyl-L-alanyl-D-glutamate synthetase</fullName>
    </alternativeName>
</protein>
<evidence type="ECO:0000256" key="11">
    <source>
        <dbReference type="SAM" id="SignalP"/>
    </source>
</evidence>
<evidence type="ECO:0000256" key="8">
    <source>
        <dbReference type="ARBA" id="ARBA00023306"/>
    </source>
</evidence>
<dbReference type="PANTHER" id="PTHR43692">
    <property type="entry name" value="UDP-N-ACETYLMURAMOYLALANINE--D-GLUTAMATE LIGASE"/>
    <property type="match status" value="1"/>
</dbReference>
<dbReference type="SUPFAM" id="SSF53623">
    <property type="entry name" value="MurD-like peptide ligases, catalytic domain"/>
    <property type="match status" value="1"/>
</dbReference>
<dbReference type="Gene3D" id="3.40.50.720">
    <property type="entry name" value="NAD(P)-binding Rossmann-like Domain"/>
    <property type="match status" value="1"/>
</dbReference>
<evidence type="ECO:0000256" key="3">
    <source>
        <dbReference type="ARBA" id="ARBA00022490"/>
    </source>
</evidence>
<comment type="catalytic activity">
    <reaction evidence="9 10">
        <text>UDP-N-acetyl-alpha-D-muramoyl-L-alanine + D-glutamate + ATP = UDP-N-acetyl-alpha-D-muramoyl-L-alanyl-D-glutamate + ADP + phosphate + H(+)</text>
        <dbReference type="Rhea" id="RHEA:16429"/>
        <dbReference type="ChEBI" id="CHEBI:15378"/>
        <dbReference type="ChEBI" id="CHEBI:29986"/>
        <dbReference type="ChEBI" id="CHEBI:30616"/>
        <dbReference type="ChEBI" id="CHEBI:43474"/>
        <dbReference type="ChEBI" id="CHEBI:83898"/>
        <dbReference type="ChEBI" id="CHEBI:83900"/>
        <dbReference type="ChEBI" id="CHEBI:456216"/>
        <dbReference type="EC" id="6.3.2.9"/>
    </reaction>
</comment>
<keyword evidence="11" id="KW-0732">Signal</keyword>
<keyword evidence="3 9" id="KW-0963">Cytoplasm</keyword>
<comment type="pathway">
    <text evidence="2 9 10">Cell wall biogenesis; peptidoglycan biosynthesis.</text>
</comment>
<keyword evidence="15" id="KW-1185">Reference proteome</keyword>
<dbReference type="SUPFAM" id="SSF53244">
    <property type="entry name" value="MurD-like peptide ligases, peptide-binding domain"/>
    <property type="match status" value="1"/>
</dbReference>
<gene>
    <name evidence="9 14" type="primary">murD</name>
    <name evidence="14" type="ORF">ACFPPC_21995</name>
</gene>
<evidence type="ECO:0000259" key="13">
    <source>
        <dbReference type="Pfam" id="PF08245"/>
    </source>
</evidence>
<feature type="chain" id="PRO_5045142090" description="UDP-N-acetylmuramoylalanine--D-glutamate ligase" evidence="11">
    <location>
        <begin position="26"/>
        <end position="476"/>
    </location>
</feature>
<feature type="signal peptide" evidence="11">
    <location>
        <begin position="1"/>
        <end position="25"/>
    </location>
</feature>
<proteinExistence type="inferred from homology"/>
<comment type="similarity">
    <text evidence="9">Belongs to the MurCDEF family.</text>
</comment>
<dbReference type="PROSITE" id="PS01011">
    <property type="entry name" value="FOLYLPOLYGLU_SYNT_1"/>
    <property type="match status" value="1"/>
</dbReference>
<dbReference type="HAMAP" id="MF_00639">
    <property type="entry name" value="MurD"/>
    <property type="match status" value="1"/>
</dbReference>
<feature type="binding site" evidence="9">
    <location>
        <begin position="121"/>
        <end position="127"/>
    </location>
    <ligand>
        <name>ATP</name>
        <dbReference type="ChEBI" id="CHEBI:30616"/>
    </ligand>
</feature>
<keyword evidence="9 10" id="KW-0573">Peptidoglycan synthesis</keyword>
<dbReference type="GO" id="GO:0008764">
    <property type="term" value="F:UDP-N-acetylmuramoylalanine-D-glutamate ligase activity"/>
    <property type="evidence" value="ECO:0007669"/>
    <property type="project" value="UniProtKB-EC"/>
</dbReference>
<dbReference type="Gene3D" id="3.40.1190.10">
    <property type="entry name" value="Mur-like, catalytic domain"/>
    <property type="match status" value="1"/>
</dbReference>
<dbReference type="InterPro" id="IPR036615">
    <property type="entry name" value="Mur_ligase_C_dom_sf"/>
</dbReference>
<evidence type="ECO:0000256" key="5">
    <source>
        <dbReference type="ARBA" id="ARBA00022618"/>
    </source>
</evidence>
<evidence type="ECO:0000313" key="14">
    <source>
        <dbReference type="EMBL" id="MFC5395307.1"/>
    </source>
</evidence>
<dbReference type="EC" id="6.3.2.9" evidence="9 10"/>
<evidence type="ECO:0000256" key="9">
    <source>
        <dbReference type="HAMAP-Rule" id="MF_00639"/>
    </source>
</evidence>
<dbReference type="Pfam" id="PF08245">
    <property type="entry name" value="Mur_ligase_M"/>
    <property type="match status" value="1"/>
</dbReference>
<comment type="caution">
    <text evidence="14">The sequence shown here is derived from an EMBL/GenBank/DDBJ whole genome shotgun (WGS) entry which is preliminary data.</text>
</comment>
<dbReference type="PANTHER" id="PTHR43692:SF1">
    <property type="entry name" value="UDP-N-ACETYLMURAMOYLALANINE--D-GLUTAMATE LIGASE"/>
    <property type="match status" value="1"/>
</dbReference>
<dbReference type="InterPro" id="IPR036565">
    <property type="entry name" value="Mur-like_cat_sf"/>
</dbReference>
<dbReference type="InterPro" id="IPR018109">
    <property type="entry name" value="Folylpolyglutamate_synth_CS"/>
</dbReference>
<dbReference type="InterPro" id="IPR004101">
    <property type="entry name" value="Mur_ligase_C"/>
</dbReference>
<dbReference type="NCBIfam" id="TIGR01087">
    <property type="entry name" value="murD"/>
    <property type="match status" value="1"/>
</dbReference>
<feature type="domain" description="Mur ligase central" evidence="13">
    <location>
        <begin position="119"/>
        <end position="305"/>
    </location>
</feature>
<reference evidence="15" key="1">
    <citation type="journal article" date="2019" name="Int. J. Syst. Evol. Microbiol.">
        <title>The Global Catalogue of Microorganisms (GCM) 10K type strain sequencing project: providing services to taxonomists for standard genome sequencing and annotation.</title>
        <authorList>
            <consortium name="The Broad Institute Genomics Platform"/>
            <consortium name="The Broad Institute Genome Sequencing Center for Infectious Disease"/>
            <person name="Wu L."/>
            <person name="Ma J."/>
        </authorList>
    </citation>
    <scope>NUCLEOTIDE SEQUENCE [LARGE SCALE GENOMIC DNA]</scope>
    <source>
        <strain evidence="15">CGMCC 1.16326</strain>
    </source>
</reference>
<organism evidence="14 15">
    <name type="scientific">Bosea vestrisii</name>
    <dbReference type="NCBI Taxonomy" id="151416"/>
    <lineage>
        <taxon>Bacteria</taxon>
        <taxon>Pseudomonadati</taxon>
        <taxon>Pseudomonadota</taxon>
        <taxon>Alphaproteobacteria</taxon>
        <taxon>Hyphomicrobiales</taxon>
        <taxon>Boseaceae</taxon>
        <taxon>Bosea</taxon>
    </lineage>
</organism>
<dbReference type="EMBL" id="JBHSLV010000046">
    <property type="protein sequence ID" value="MFC5395307.1"/>
    <property type="molecule type" value="Genomic_DNA"/>
</dbReference>
<name>A0ABW0HFA1_9HYPH</name>
<sequence>MTPVTVFAGKALALFGLGGSGLATARALIAGGAKVACWDDQSASRDKAAAEGLDIVDLATADWSGFAAFVLSPGVPLTHPAPHWTVEKAKAANVPVIGDIELFFLERAKIAPAAPVVCITGTNGKSTTTALIAHVLQAAGRDVQMGGNIGTAVLALEPPALDRIHVVECSTFQIDLAPSIKPTVGIQMNLTPDHLDRHGTFEAYGAIKERLVAASDIAVIGVDDEPSKQMARRRAASGKPLVKISGEQPLDEGVFAGVTANAGQLDTRIVEVKDGKPRVVANLAGIGSLRGSHNAQNAAAAFAACAALGLTAEEIAAGFKSYPGLKHRMEELGRIGRVVFINDSKATNADSTEKALTSFREIFWILGGKAKEGGIESLRRYFPNIARAYLIGAASDLFAGTFDDDGRVAYERSGTLDVAVAAATRAALAQQGSGEIAVLLSPACASYDQFPNFEVRGDAFRALVTALPGFTAVAAR</sequence>
<dbReference type="Pfam" id="PF02875">
    <property type="entry name" value="Mur_ligase_C"/>
    <property type="match status" value="1"/>
</dbReference>
<keyword evidence="5 9" id="KW-0132">Cell division</keyword>
<comment type="subcellular location">
    <subcellularLocation>
        <location evidence="1 9 10">Cytoplasm</location>
    </subcellularLocation>
</comment>
<feature type="domain" description="Mur ligase C-terminal" evidence="12">
    <location>
        <begin position="327"/>
        <end position="443"/>
    </location>
</feature>
<dbReference type="Proteomes" id="UP001596104">
    <property type="component" value="Unassembled WGS sequence"/>
</dbReference>
<evidence type="ECO:0000256" key="2">
    <source>
        <dbReference type="ARBA" id="ARBA00004752"/>
    </source>
</evidence>
<evidence type="ECO:0000256" key="4">
    <source>
        <dbReference type="ARBA" id="ARBA00022598"/>
    </source>
</evidence>
<dbReference type="Gene3D" id="3.90.190.20">
    <property type="entry name" value="Mur ligase, C-terminal domain"/>
    <property type="match status" value="1"/>
</dbReference>
<evidence type="ECO:0000313" key="15">
    <source>
        <dbReference type="Proteomes" id="UP001596104"/>
    </source>
</evidence>